<reference evidence="1 2" key="1">
    <citation type="submission" date="2020-04" db="EMBL/GenBank/DDBJ databases">
        <authorList>
            <person name="Hitch T.C.A."/>
            <person name="Wylensek D."/>
            <person name="Clavel T."/>
        </authorList>
    </citation>
    <scope>NUCLEOTIDE SEQUENCE [LARGE SCALE GENOMIC DNA]</scope>
    <source>
        <strain evidence="1 2">WCA-386-APC-4I</strain>
    </source>
</reference>
<dbReference type="RefSeq" id="WP_170090651.1">
    <property type="nucleotide sequence ID" value="NZ_JABAFN010000008.1"/>
</dbReference>
<dbReference type="InterPro" id="IPR006427">
    <property type="entry name" value="Portal_HK97"/>
</dbReference>
<gene>
    <name evidence="1" type="ORF">HF865_03595</name>
</gene>
<evidence type="ECO:0000313" key="1">
    <source>
        <dbReference type="EMBL" id="NME21795.1"/>
    </source>
</evidence>
<proteinExistence type="predicted"/>
<dbReference type="Proteomes" id="UP000587270">
    <property type="component" value="Unassembled WGS sequence"/>
</dbReference>
<name>A0AAW9ZIE7_LIMRT</name>
<dbReference type="AlphaFoldDB" id="A0AAW9ZIE7"/>
<organism evidence="1 2">
    <name type="scientific">Limosilactobacillus reuteri</name>
    <name type="common">Lactobacillus reuteri</name>
    <dbReference type="NCBI Taxonomy" id="1598"/>
    <lineage>
        <taxon>Bacteria</taxon>
        <taxon>Bacillati</taxon>
        <taxon>Bacillota</taxon>
        <taxon>Bacilli</taxon>
        <taxon>Lactobacillales</taxon>
        <taxon>Lactobacillaceae</taxon>
        <taxon>Limosilactobacillus</taxon>
    </lineage>
</organism>
<comment type="caution">
    <text evidence="1">The sequence shown here is derived from an EMBL/GenBank/DDBJ whole genome shotgun (WGS) entry which is preliminary data.</text>
</comment>
<sequence length="392" mass="42564">MLKRNMSIGSSNFSAFFVSNNGKIITSNTIQPSQAMTNSDIYAVISRISSNIAAMKIKADDQNVQNVINKPSTILNSFSFWQKCVTQMLLTGNTYVYIQREGGVPVGLTQIPADEVTINILSKAAGDEVDDAIYTITLDTENGRQIQVPSRDILHFRCLVTGSDAQTNGFTGISPLVSLAQEVTVQDTSRKLAIAALSHAISPSFVLKIPTVQVSEQTKEKFRSNFEKMTSGSNAGRAIVLDSSMDVEPLQINPDVDKLLSNTEFTQNQIAKAFNIPSEYLNGQGNQQSSITEMASLYVNALSLYINPILSELRLKFGCDITTDFSSIADVDHQQLISNVVSLSTSKSPVLSPEVATAVLKNVDALGLNDIDQSLFKVPAPPKNNKGDDNDE</sequence>
<protein>
    <submittedName>
        <fullName evidence="1">Phage portal protein</fullName>
    </submittedName>
</protein>
<dbReference type="NCBIfam" id="TIGR01537">
    <property type="entry name" value="portal_HK97"/>
    <property type="match status" value="1"/>
</dbReference>
<dbReference type="Pfam" id="PF04860">
    <property type="entry name" value="Phage_portal"/>
    <property type="match status" value="1"/>
</dbReference>
<evidence type="ECO:0000313" key="2">
    <source>
        <dbReference type="Proteomes" id="UP000587270"/>
    </source>
</evidence>
<accession>A0AAW9ZIE7</accession>
<dbReference type="InterPro" id="IPR006944">
    <property type="entry name" value="Phage/GTA_portal"/>
</dbReference>
<dbReference type="EMBL" id="JABAFN010000008">
    <property type="protein sequence ID" value="NME21795.1"/>
    <property type="molecule type" value="Genomic_DNA"/>
</dbReference>